<keyword evidence="2" id="KW-1185">Reference proteome</keyword>
<protein>
    <submittedName>
        <fullName evidence="1">Uncharacterized protein</fullName>
    </submittedName>
</protein>
<organism evidence="1 2">
    <name type="scientific">Ameca splendens</name>
    <dbReference type="NCBI Taxonomy" id="208324"/>
    <lineage>
        <taxon>Eukaryota</taxon>
        <taxon>Metazoa</taxon>
        <taxon>Chordata</taxon>
        <taxon>Craniata</taxon>
        <taxon>Vertebrata</taxon>
        <taxon>Euteleostomi</taxon>
        <taxon>Actinopterygii</taxon>
        <taxon>Neopterygii</taxon>
        <taxon>Teleostei</taxon>
        <taxon>Neoteleostei</taxon>
        <taxon>Acanthomorphata</taxon>
        <taxon>Ovalentaria</taxon>
        <taxon>Atherinomorphae</taxon>
        <taxon>Cyprinodontiformes</taxon>
        <taxon>Goodeidae</taxon>
        <taxon>Ameca</taxon>
    </lineage>
</organism>
<evidence type="ECO:0000313" key="1">
    <source>
        <dbReference type="EMBL" id="MEQ2307107.1"/>
    </source>
</evidence>
<sequence length="104" mass="12003">MMVRIYGKMEEGKPSNLEAAKHLSLGRRLNNYLNYTTRTTIQLFIIALSNSPSKFSLDLKMGVYRCFPPTLTDLELFCKDERATISACKKLLETYSKDLQLYLQ</sequence>
<comment type="caution">
    <text evidence="1">The sequence shown here is derived from an EMBL/GenBank/DDBJ whole genome shotgun (WGS) entry which is preliminary data.</text>
</comment>
<reference evidence="1 2" key="1">
    <citation type="submission" date="2021-06" db="EMBL/GenBank/DDBJ databases">
        <authorList>
            <person name="Palmer J.M."/>
        </authorList>
    </citation>
    <scope>NUCLEOTIDE SEQUENCE [LARGE SCALE GENOMIC DNA]</scope>
    <source>
        <strain evidence="1 2">AS_MEX2019</strain>
        <tissue evidence="1">Muscle</tissue>
    </source>
</reference>
<proteinExistence type="predicted"/>
<dbReference type="EMBL" id="JAHRIP010066848">
    <property type="protein sequence ID" value="MEQ2307107.1"/>
    <property type="molecule type" value="Genomic_DNA"/>
</dbReference>
<gene>
    <name evidence="1" type="ORF">AMECASPLE_014797</name>
</gene>
<name>A0ABV0ZLL1_9TELE</name>
<accession>A0ABV0ZLL1</accession>
<dbReference type="Proteomes" id="UP001469553">
    <property type="component" value="Unassembled WGS sequence"/>
</dbReference>
<evidence type="ECO:0000313" key="2">
    <source>
        <dbReference type="Proteomes" id="UP001469553"/>
    </source>
</evidence>